<dbReference type="PANTHER" id="PTHR10426:SF88">
    <property type="entry name" value="ADIPOCYTE PLASMA MEMBRANE-ASSOCIATED PROTEIN HEMOMUCIN-RELATED"/>
    <property type="match status" value="1"/>
</dbReference>
<gene>
    <name evidence="6" type="primary">LOC106469676</name>
</gene>
<evidence type="ECO:0000256" key="2">
    <source>
        <dbReference type="ARBA" id="ARBA00022553"/>
    </source>
</evidence>
<name>A0ABM1BNM0_LIMPO</name>
<reference evidence="6" key="1">
    <citation type="submission" date="2025-08" db="UniProtKB">
        <authorList>
            <consortium name="RefSeq"/>
        </authorList>
    </citation>
    <scope>IDENTIFICATION</scope>
    <source>
        <tissue evidence="6">Muscle</tissue>
    </source>
</reference>
<comment type="similarity">
    <text evidence="1">Belongs to the strictosidine synthase family.</text>
</comment>
<organism evidence="5 6">
    <name type="scientific">Limulus polyphemus</name>
    <name type="common">Atlantic horseshoe crab</name>
    <dbReference type="NCBI Taxonomy" id="6850"/>
    <lineage>
        <taxon>Eukaryota</taxon>
        <taxon>Metazoa</taxon>
        <taxon>Ecdysozoa</taxon>
        <taxon>Arthropoda</taxon>
        <taxon>Chelicerata</taxon>
        <taxon>Merostomata</taxon>
        <taxon>Xiphosura</taxon>
        <taxon>Limulidae</taxon>
        <taxon>Limulus</taxon>
    </lineage>
</organism>
<proteinExistence type="inferred from homology"/>
<evidence type="ECO:0000259" key="4">
    <source>
        <dbReference type="Pfam" id="PF03088"/>
    </source>
</evidence>
<dbReference type="Proteomes" id="UP000694941">
    <property type="component" value="Unplaced"/>
</dbReference>
<protein>
    <submittedName>
        <fullName evidence="6">Adipocyte plasma membrane-associated protein-like</fullName>
    </submittedName>
</protein>
<dbReference type="Pfam" id="PF03088">
    <property type="entry name" value="Str_synth"/>
    <property type="match status" value="1"/>
</dbReference>
<evidence type="ECO:0000313" key="5">
    <source>
        <dbReference type="Proteomes" id="UP000694941"/>
    </source>
</evidence>
<dbReference type="SUPFAM" id="SSF63829">
    <property type="entry name" value="Calcium-dependent phosphotriesterase"/>
    <property type="match status" value="1"/>
</dbReference>
<evidence type="ECO:0000313" key="6">
    <source>
        <dbReference type="RefSeq" id="XP_013785636.2"/>
    </source>
</evidence>
<sequence length="311" mass="35187">MFIYVCHLAPREKHKNIWNSRGRPLGLKFDSKGNLYVADAFCGLLKVDVTTGTVKRLLPISTVVEGKAVSMPDDLAIDEQEGVIYFTDSTTRWSLRDLIFICLEHENSGRVIAFNLTTNQASVIVDSMYFPNGIQLSHDGSFLLIAEWSKFRIMKYYLKGEFKGVLEIFIDNLPGEPDNIRPSTSEGYWVTLTGGRSRGRPSLVDISSEYPFVKKVVVRTSHLLGSLLEQLTSIWPLEFLTKTSENLRHLNYMFQWASHHGLVIEVDENGNINRSLHSPDGKIPIPTEASENNGHLYIGSYFNDFVARVKL</sequence>
<dbReference type="RefSeq" id="XP_013785636.2">
    <property type="nucleotide sequence ID" value="XM_013930182.2"/>
</dbReference>
<keyword evidence="2" id="KW-0597">Phosphoprotein</keyword>
<keyword evidence="3" id="KW-0325">Glycoprotein</keyword>
<dbReference type="InterPro" id="IPR018119">
    <property type="entry name" value="Strictosidine_synth_cons-reg"/>
</dbReference>
<dbReference type="PANTHER" id="PTHR10426">
    <property type="entry name" value="STRICTOSIDINE SYNTHASE-RELATED"/>
    <property type="match status" value="1"/>
</dbReference>
<keyword evidence="5" id="KW-1185">Reference proteome</keyword>
<dbReference type="GeneID" id="106469676"/>
<evidence type="ECO:0000256" key="1">
    <source>
        <dbReference type="ARBA" id="ARBA00009191"/>
    </source>
</evidence>
<dbReference type="InterPro" id="IPR011042">
    <property type="entry name" value="6-blade_b-propeller_TolB-like"/>
</dbReference>
<accession>A0ABM1BNM0</accession>
<dbReference type="Gene3D" id="2.120.10.30">
    <property type="entry name" value="TolB, C-terminal domain"/>
    <property type="match status" value="1"/>
</dbReference>
<evidence type="ECO:0000256" key="3">
    <source>
        <dbReference type="ARBA" id="ARBA00023180"/>
    </source>
</evidence>
<feature type="domain" description="Strictosidine synthase conserved region" evidence="4">
    <location>
        <begin position="73"/>
        <end position="161"/>
    </location>
</feature>